<evidence type="ECO:0000313" key="4">
    <source>
        <dbReference type="EMBL" id="ADW68937.1"/>
    </source>
</evidence>
<dbReference type="eggNOG" id="COG1408">
    <property type="taxonomic scope" value="Bacteria"/>
</dbReference>
<dbReference type="RefSeq" id="WP_013580256.1">
    <property type="nucleotide sequence ID" value="NC_015064.1"/>
</dbReference>
<dbReference type="AlphaFoldDB" id="E8X041"/>
<reference evidence="5" key="1">
    <citation type="submission" date="2011-01" db="EMBL/GenBank/DDBJ databases">
        <title>Complete sequence of chromosome of Acidobacterium sp. MP5ACTX9.</title>
        <authorList>
            <consortium name="US DOE Joint Genome Institute"/>
            <person name="Lucas S."/>
            <person name="Copeland A."/>
            <person name="Lapidus A."/>
            <person name="Cheng J.-F."/>
            <person name="Goodwin L."/>
            <person name="Pitluck S."/>
            <person name="Teshima H."/>
            <person name="Detter J.C."/>
            <person name="Han C."/>
            <person name="Tapia R."/>
            <person name="Land M."/>
            <person name="Hauser L."/>
            <person name="Kyrpides N."/>
            <person name="Ivanova N."/>
            <person name="Ovchinnikova G."/>
            <person name="Pagani I."/>
            <person name="Rawat S.R."/>
            <person name="Mannisto M."/>
            <person name="Haggblom M.M."/>
            <person name="Woyke T."/>
        </authorList>
    </citation>
    <scope>NUCLEOTIDE SEQUENCE [LARGE SCALE GENOMIC DNA]</scope>
    <source>
        <strain evidence="5">MP5ACTX9</strain>
    </source>
</reference>
<dbReference type="SUPFAM" id="SSF56300">
    <property type="entry name" value="Metallo-dependent phosphatases"/>
    <property type="match status" value="1"/>
</dbReference>
<evidence type="ECO:0000259" key="3">
    <source>
        <dbReference type="Pfam" id="PF00149"/>
    </source>
</evidence>
<dbReference type="HOGENOM" id="CLU_025443_3_2_0"/>
<protein>
    <submittedName>
        <fullName evidence="4">Metallophosphoesterase</fullName>
    </submittedName>
</protein>
<dbReference type="Gene3D" id="3.60.21.10">
    <property type="match status" value="1"/>
</dbReference>
<evidence type="ECO:0000256" key="2">
    <source>
        <dbReference type="ARBA" id="ARBA00022801"/>
    </source>
</evidence>
<dbReference type="InterPro" id="IPR006311">
    <property type="entry name" value="TAT_signal"/>
</dbReference>
<evidence type="ECO:0000313" key="5">
    <source>
        <dbReference type="Proteomes" id="UP000000343"/>
    </source>
</evidence>
<dbReference type="Proteomes" id="UP000000343">
    <property type="component" value="Chromosome"/>
</dbReference>
<dbReference type="Pfam" id="PF10518">
    <property type="entry name" value="TAT_signal"/>
    <property type="match status" value="1"/>
</dbReference>
<dbReference type="PANTHER" id="PTHR31302">
    <property type="entry name" value="TRANSMEMBRANE PROTEIN WITH METALLOPHOSPHOESTERASE DOMAIN-RELATED"/>
    <property type="match status" value="1"/>
</dbReference>
<dbReference type="InterPro" id="IPR004843">
    <property type="entry name" value="Calcineurin-like_PHP"/>
</dbReference>
<dbReference type="GO" id="GO:0008758">
    <property type="term" value="F:UDP-2,3-diacylglucosamine hydrolase activity"/>
    <property type="evidence" value="ECO:0007669"/>
    <property type="project" value="TreeGrafter"/>
</dbReference>
<organism evidence="5">
    <name type="scientific">Granulicella tundricola (strain ATCC BAA-1859 / DSM 23138 / MP5ACTX9)</name>
    <dbReference type="NCBI Taxonomy" id="1198114"/>
    <lineage>
        <taxon>Bacteria</taxon>
        <taxon>Pseudomonadati</taxon>
        <taxon>Acidobacteriota</taxon>
        <taxon>Terriglobia</taxon>
        <taxon>Terriglobales</taxon>
        <taxon>Acidobacteriaceae</taxon>
        <taxon>Granulicella</taxon>
    </lineage>
</organism>
<keyword evidence="1" id="KW-0479">Metal-binding</keyword>
<name>E8X041_GRATM</name>
<dbReference type="InterPro" id="IPR019546">
    <property type="entry name" value="TAT_signal_bac_arc"/>
</dbReference>
<dbReference type="PANTHER" id="PTHR31302:SF31">
    <property type="entry name" value="PHOSPHODIESTERASE YAEI"/>
    <property type="match status" value="1"/>
</dbReference>
<sequence length="298" mass="32474">MPVVSPASRSQSAPTRHTRRNFLLGSAAAAAGVALYSGEFARHHIDVTQRTFAIRNLPPAFNGFRFVQISDIHLEEFTEEFFLTQVVKRVNALAPDLVLITGDYVTNGIQSTRVSLAAAGRCGALLNALDCPQRFGILGNHDAVLDPFVVRDHLQNNGIPLLVNQFTRIERGGQHLWLGGLDDILSGHPNLDLVMPPSPDAPVIVMAHEPDYVDAIVKHPRGKLVDLVLSGHTHGGQIRLPGLRPFKAALPTMGEIYTEGHYNFGPMQLYVNRGLGTVGLPFRLNCPPEITVATLRPA</sequence>
<feature type="domain" description="Calcineurin-like phosphoesterase" evidence="3">
    <location>
        <begin position="64"/>
        <end position="235"/>
    </location>
</feature>
<dbReference type="KEGG" id="acm:AciX9_1891"/>
<dbReference type="GO" id="GO:0016020">
    <property type="term" value="C:membrane"/>
    <property type="evidence" value="ECO:0007669"/>
    <property type="project" value="GOC"/>
</dbReference>
<dbReference type="EMBL" id="CP002480">
    <property type="protein sequence ID" value="ADW68937.1"/>
    <property type="molecule type" value="Genomic_DNA"/>
</dbReference>
<dbReference type="GO" id="GO:0009245">
    <property type="term" value="P:lipid A biosynthetic process"/>
    <property type="evidence" value="ECO:0007669"/>
    <property type="project" value="TreeGrafter"/>
</dbReference>
<accession>E8X041</accession>
<proteinExistence type="predicted"/>
<gene>
    <name evidence="4" type="ordered locus">AciX9_1891</name>
</gene>
<keyword evidence="2" id="KW-0378">Hydrolase</keyword>
<dbReference type="PaxDb" id="1198114-AciX9_1891"/>
<dbReference type="GO" id="GO:0046872">
    <property type="term" value="F:metal ion binding"/>
    <property type="evidence" value="ECO:0007669"/>
    <property type="project" value="UniProtKB-KW"/>
</dbReference>
<keyword evidence="5" id="KW-1185">Reference proteome</keyword>
<dbReference type="InterPro" id="IPR051158">
    <property type="entry name" value="Metallophosphoesterase_sf"/>
</dbReference>
<dbReference type="STRING" id="1198114.AciX9_1891"/>
<dbReference type="Pfam" id="PF00149">
    <property type="entry name" value="Metallophos"/>
    <property type="match status" value="1"/>
</dbReference>
<dbReference type="OrthoDB" id="9780884at2"/>
<dbReference type="PROSITE" id="PS51318">
    <property type="entry name" value="TAT"/>
    <property type="match status" value="1"/>
</dbReference>
<evidence type="ECO:0000256" key="1">
    <source>
        <dbReference type="ARBA" id="ARBA00022723"/>
    </source>
</evidence>
<dbReference type="CDD" id="cd07385">
    <property type="entry name" value="MPP_YkuE_C"/>
    <property type="match status" value="1"/>
</dbReference>
<dbReference type="InterPro" id="IPR029052">
    <property type="entry name" value="Metallo-depent_PP-like"/>
</dbReference>